<dbReference type="EMBL" id="JAABOA010002076">
    <property type="protein sequence ID" value="KAF9580425.1"/>
    <property type="molecule type" value="Genomic_DNA"/>
</dbReference>
<evidence type="ECO:0000313" key="9">
    <source>
        <dbReference type="EMBL" id="KAF9580425.1"/>
    </source>
</evidence>
<dbReference type="AlphaFoldDB" id="A0A9P6FRC9"/>
<reference evidence="9" key="1">
    <citation type="journal article" date="2020" name="Fungal Divers.">
        <title>Resolving the Mortierellaceae phylogeny through synthesis of multi-gene phylogenetics and phylogenomics.</title>
        <authorList>
            <person name="Vandepol N."/>
            <person name="Liber J."/>
            <person name="Desiro A."/>
            <person name="Na H."/>
            <person name="Kennedy M."/>
            <person name="Barry K."/>
            <person name="Grigoriev I.V."/>
            <person name="Miller A.N."/>
            <person name="O'Donnell K."/>
            <person name="Stajich J.E."/>
            <person name="Bonito G."/>
        </authorList>
    </citation>
    <scope>NUCLEOTIDE SEQUENCE</scope>
    <source>
        <strain evidence="9">KOD1015</strain>
    </source>
</reference>
<keyword evidence="3" id="KW-0637">Prenyltransferase</keyword>
<comment type="caution">
    <text evidence="9">The sequence shown here is derived from an EMBL/GenBank/DDBJ whole genome shotgun (WGS) entry which is preliminary data.</text>
</comment>
<dbReference type="PANTHER" id="PTHR11774:SF6">
    <property type="entry name" value="PROTEIN FARNESYLTRANSFERASE SUBUNIT BETA"/>
    <property type="match status" value="1"/>
</dbReference>
<dbReference type="InterPro" id="IPR045089">
    <property type="entry name" value="PGGT1B-like"/>
</dbReference>
<sequence length="145" mass="15462">MQSPTGGFSGGPGQEPHVAATYAAVNVLAIIGTREAYELIDREKLFEFFMRVKQSGEGSFKMMVGGEIDVRGTYCVLAAATITNLLRPELTEGVAEFIARCQTYEGGIGGYPGVEAHGGYAFCGLAALELLGRTDVLDVDTFARE</sequence>
<dbReference type="Proteomes" id="UP000780801">
    <property type="component" value="Unassembled WGS sequence"/>
</dbReference>
<evidence type="ECO:0000256" key="6">
    <source>
        <dbReference type="ARBA" id="ARBA00022737"/>
    </source>
</evidence>
<evidence type="ECO:0000259" key="8">
    <source>
        <dbReference type="Pfam" id="PF00432"/>
    </source>
</evidence>
<feature type="domain" description="Prenyltransferase alpha-alpha toroid" evidence="8">
    <location>
        <begin position="1"/>
        <end position="142"/>
    </location>
</feature>
<dbReference type="PANTHER" id="PTHR11774">
    <property type="entry name" value="GERANYLGERANYL TRANSFERASE TYPE BETA SUBUNIT"/>
    <property type="match status" value="1"/>
</dbReference>
<dbReference type="GO" id="GO:0004660">
    <property type="term" value="F:protein farnesyltransferase activity"/>
    <property type="evidence" value="ECO:0007669"/>
    <property type="project" value="TreeGrafter"/>
</dbReference>
<keyword evidence="5" id="KW-0479">Metal-binding</keyword>
<organism evidence="9 10">
    <name type="scientific">Lunasporangiospora selenospora</name>
    <dbReference type="NCBI Taxonomy" id="979761"/>
    <lineage>
        <taxon>Eukaryota</taxon>
        <taxon>Fungi</taxon>
        <taxon>Fungi incertae sedis</taxon>
        <taxon>Mucoromycota</taxon>
        <taxon>Mortierellomycotina</taxon>
        <taxon>Mortierellomycetes</taxon>
        <taxon>Mortierellales</taxon>
        <taxon>Mortierellaceae</taxon>
        <taxon>Lunasporangiospora</taxon>
    </lineage>
</organism>
<dbReference type="GO" id="GO:0005965">
    <property type="term" value="C:protein farnesyltransferase complex"/>
    <property type="evidence" value="ECO:0007669"/>
    <property type="project" value="TreeGrafter"/>
</dbReference>
<dbReference type="Gene3D" id="1.50.10.20">
    <property type="match status" value="1"/>
</dbReference>
<evidence type="ECO:0000256" key="7">
    <source>
        <dbReference type="ARBA" id="ARBA00022833"/>
    </source>
</evidence>
<dbReference type="GO" id="GO:0046872">
    <property type="term" value="F:metal ion binding"/>
    <property type="evidence" value="ECO:0007669"/>
    <property type="project" value="UniProtKB-KW"/>
</dbReference>
<dbReference type="InterPro" id="IPR008930">
    <property type="entry name" value="Terpenoid_cyclase/PrenylTrfase"/>
</dbReference>
<gene>
    <name evidence="9" type="ORF">BGW38_002940</name>
</gene>
<keyword evidence="7" id="KW-0862">Zinc</keyword>
<comment type="similarity">
    <text evidence="2">Belongs to the protein prenyltransferase subunit beta family.</text>
</comment>
<proteinExistence type="inferred from homology"/>
<dbReference type="Pfam" id="PF00432">
    <property type="entry name" value="Prenyltrans"/>
    <property type="match status" value="1"/>
</dbReference>
<evidence type="ECO:0000313" key="10">
    <source>
        <dbReference type="Proteomes" id="UP000780801"/>
    </source>
</evidence>
<evidence type="ECO:0000256" key="3">
    <source>
        <dbReference type="ARBA" id="ARBA00022602"/>
    </source>
</evidence>
<evidence type="ECO:0000256" key="4">
    <source>
        <dbReference type="ARBA" id="ARBA00022679"/>
    </source>
</evidence>
<keyword evidence="4" id="KW-0808">Transferase</keyword>
<evidence type="ECO:0000256" key="2">
    <source>
        <dbReference type="ARBA" id="ARBA00010497"/>
    </source>
</evidence>
<protein>
    <recommendedName>
        <fullName evidence="8">Prenyltransferase alpha-alpha toroid domain-containing protein</fullName>
    </recommendedName>
</protein>
<keyword evidence="6" id="KW-0677">Repeat</keyword>
<dbReference type="OrthoDB" id="10261146at2759"/>
<dbReference type="SUPFAM" id="SSF48239">
    <property type="entry name" value="Terpenoid cyclases/Protein prenyltransferases"/>
    <property type="match status" value="1"/>
</dbReference>
<name>A0A9P6FRC9_9FUNG</name>
<keyword evidence="10" id="KW-1185">Reference proteome</keyword>
<comment type="cofactor">
    <cofactor evidence="1">
        <name>Zn(2+)</name>
        <dbReference type="ChEBI" id="CHEBI:29105"/>
    </cofactor>
</comment>
<dbReference type="InterPro" id="IPR001330">
    <property type="entry name" value="Prenyltrans"/>
</dbReference>
<evidence type="ECO:0000256" key="1">
    <source>
        <dbReference type="ARBA" id="ARBA00001947"/>
    </source>
</evidence>
<accession>A0A9P6FRC9</accession>
<evidence type="ECO:0000256" key="5">
    <source>
        <dbReference type="ARBA" id="ARBA00022723"/>
    </source>
</evidence>